<proteinExistence type="predicted"/>
<evidence type="ECO:0000259" key="3">
    <source>
        <dbReference type="PROSITE" id="PS51831"/>
    </source>
</evidence>
<dbReference type="EMBL" id="JACHFV010000008">
    <property type="protein sequence ID" value="MBB5295772.1"/>
    <property type="molecule type" value="Genomic_DNA"/>
</dbReference>
<reference evidence="5 6" key="1">
    <citation type="submission" date="2020-08" db="EMBL/GenBank/DDBJ databases">
        <title>Genomic Encyclopedia of Type Strains, Phase IV (KMG-IV): sequencing the most valuable type-strain genomes for metagenomic binning, comparative biology and taxonomic classification.</title>
        <authorList>
            <person name="Goeker M."/>
        </authorList>
    </citation>
    <scope>NUCLEOTIDE SEQUENCE [LARGE SCALE GENOMIC DNA]</scope>
    <source>
        <strain evidence="5 6">DSM 105434</strain>
    </source>
</reference>
<feature type="coiled-coil region" evidence="2">
    <location>
        <begin position="87"/>
        <end position="114"/>
    </location>
</feature>
<keyword evidence="2" id="KW-0175">Coiled coil</keyword>
<keyword evidence="1" id="KW-0802">TPR repeat</keyword>
<dbReference type="Proteomes" id="UP000536909">
    <property type="component" value="Unassembled WGS sequence"/>
</dbReference>
<dbReference type="SMART" id="SM00028">
    <property type="entry name" value="TPR"/>
    <property type="match status" value="4"/>
</dbReference>
<feature type="domain" description="HD" evidence="3">
    <location>
        <begin position="256"/>
        <end position="380"/>
    </location>
</feature>
<dbReference type="PANTHER" id="PTHR45228:SF8">
    <property type="entry name" value="TWO-COMPONENT RESPONSE REGULATOR-RELATED"/>
    <property type="match status" value="1"/>
</dbReference>
<keyword evidence="6" id="KW-1185">Reference proteome</keyword>
<evidence type="ECO:0000259" key="4">
    <source>
        <dbReference type="PROSITE" id="PS51832"/>
    </source>
</evidence>
<evidence type="ECO:0000256" key="2">
    <source>
        <dbReference type="SAM" id="Coils"/>
    </source>
</evidence>
<name>A0ABR6MV00_9DEIO</name>
<evidence type="ECO:0000256" key="1">
    <source>
        <dbReference type="PROSITE-ProRule" id="PRU00339"/>
    </source>
</evidence>
<dbReference type="Pfam" id="PF13424">
    <property type="entry name" value="TPR_12"/>
    <property type="match status" value="1"/>
</dbReference>
<dbReference type="SMART" id="SM00471">
    <property type="entry name" value="HDc"/>
    <property type="match status" value="1"/>
</dbReference>
<dbReference type="Gene3D" id="1.25.40.10">
    <property type="entry name" value="Tetratricopeptide repeat domain"/>
    <property type="match status" value="1"/>
</dbReference>
<dbReference type="InterPro" id="IPR052020">
    <property type="entry name" value="Cyclic_di-GMP/3'3'-cGAMP_PDE"/>
</dbReference>
<dbReference type="InterPro" id="IPR011990">
    <property type="entry name" value="TPR-like_helical_dom_sf"/>
</dbReference>
<dbReference type="PROSITE" id="PS51832">
    <property type="entry name" value="HD_GYP"/>
    <property type="match status" value="1"/>
</dbReference>
<dbReference type="Pfam" id="PF13487">
    <property type="entry name" value="HD_5"/>
    <property type="match status" value="1"/>
</dbReference>
<dbReference type="CDD" id="cd00077">
    <property type="entry name" value="HDc"/>
    <property type="match status" value="1"/>
</dbReference>
<dbReference type="InterPro" id="IPR006674">
    <property type="entry name" value="HD_domain"/>
</dbReference>
<dbReference type="PROSITE" id="PS51831">
    <property type="entry name" value="HD"/>
    <property type="match status" value="1"/>
</dbReference>
<dbReference type="InterPro" id="IPR019734">
    <property type="entry name" value="TPR_rpt"/>
</dbReference>
<dbReference type="InterPro" id="IPR037522">
    <property type="entry name" value="HD_GYP_dom"/>
</dbReference>
<evidence type="ECO:0000313" key="6">
    <source>
        <dbReference type="Proteomes" id="UP000536909"/>
    </source>
</evidence>
<comment type="caution">
    <text evidence="5">The sequence shown here is derived from an EMBL/GenBank/DDBJ whole genome shotgun (WGS) entry which is preliminary data.</text>
</comment>
<protein>
    <submittedName>
        <fullName evidence="5">Two-component system response regulator</fullName>
    </submittedName>
</protein>
<feature type="coiled-coil region" evidence="2">
    <location>
        <begin position="194"/>
        <end position="221"/>
    </location>
</feature>
<organism evidence="5 6">
    <name type="scientific">Deinococcus metallilatus</name>
    <dbReference type="NCBI Taxonomy" id="1211322"/>
    <lineage>
        <taxon>Bacteria</taxon>
        <taxon>Thermotogati</taxon>
        <taxon>Deinococcota</taxon>
        <taxon>Deinococci</taxon>
        <taxon>Deinococcales</taxon>
        <taxon>Deinococcaceae</taxon>
        <taxon>Deinococcus</taxon>
    </lineage>
</organism>
<dbReference type="PROSITE" id="PS50005">
    <property type="entry name" value="TPR"/>
    <property type="match status" value="1"/>
</dbReference>
<dbReference type="SUPFAM" id="SSF48452">
    <property type="entry name" value="TPR-like"/>
    <property type="match status" value="1"/>
</dbReference>
<dbReference type="Gene3D" id="1.10.3210.10">
    <property type="entry name" value="Hypothetical protein af1432"/>
    <property type="match status" value="1"/>
</dbReference>
<feature type="domain" description="HD-GYP" evidence="4">
    <location>
        <begin position="234"/>
        <end position="431"/>
    </location>
</feature>
<evidence type="ECO:0000313" key="5">
    <source>
        <dbReference type="EMBL" id="MBB5295772.1"/>
    </source>
</evidence>
<sequence length="456" mass="50658">MSKPQSALPYLEEALQIVRTQQDRLREAIVTCNIGTARAQTQQEREAEIAFREALTLFKEVQSRQGEANALNGLGGLLARRGDGRAAAEAHAEAVRIAQEIEDLEVELDALLHLGQVQADLGELPAALTTLQRALTLAGEAEHKKTVSDTHRALSQVYRQAGDFERALHHHELYHDAERALFNEESDKKTRELSARFDVERARHEAEVERVQREAAETARGQAEALVSERTRELEQAQVEIVTRLAVAAEYRDDLTGEHTWRVGHVSALIARELGLPEEDVSLLRIAARLHDVGKIGIPDAILLKPGRFTPEEFERMKAHPFIGAHILSGGQSRLLRMAEEIALSHHERWDGTGYPLGKRGRSIPITGRIVAVADVFDALTSERPYKKAWAHQEALEELRRGAGSQFDPEVVEAGLRVFTRRDFAALMRPEGTPPPPTLRAVLATEAWPPVISPAP</sequence>
<dbReference type="SUPFAM" id="SSF109604">
    <property type="entry name" value="HD-domain/PDEase-like"/>
    <property type="match status" value="1"/>
</dbReference>
<accession>A0ABR6MV00</accession>
<dbReference type="InterPro" id="IPR003607">
    <property type="entry name" value="HD/PDEase_dom"/>
</dbReference>
<gene>
    <name evidence="5" type="ORF">HNQ10_002611</name>
</gene>
<feature type="repeat" description="TPR" evidence="1">
    <location>
        <begin position="108"/>
        <end position="141"/>
    </location>
</feature>
<dbReference type="RefSeq" id="WP_342354402.1">
    <property type="nucleotide sequence ID" value="NZ_CP038510.1"/>
</dbReference>
<dbReference type="PANTHER" id="PTHR45228">
    <property type="entry name" value="CYCLIC DI-GMP PHOSPHODIESTERASE TM_0186-RELATED"/>
    <property type="match status" value="1"/>
</dbReference>